<organism evidence="1 2">
    <name type="scientific">Smallanthus sonchifolius</name>
    <dbReference type="NCBI Taxonomy" id="185202"/>
    <lineage>
        <taxon>Eukaryota</taxon>
        <taxon>Viridiplantae</taxon>
        <taxon>Streptophyta</taxon>
        <taxon>Embryophyta</taxon>
        <taxon>Tracheophyta</taxon>
        <taxon>Spermatophyta</taxon>
        <taxon>Magnoliopsida</taxon>
        <taxon>eudicotyledons</taxon>
        <taxon>Gunneridae</taxon>
        <taxon>Pentapetalae</taxon>
        <taxon>asterids</taxon>
        <taxon>campanulids</taxon>
        <taxon>Asterales</taxon>
        <taxon>Asteraceae</taxon>
        <taxon>Asteroideae</taxon>
        <taxon>Heliantheae alliance</taxon>
        <taxon>Millerieae</taxon>
        <taxon>Smallanthus</taxon>
    </lineage>
</organism>
<protein>
    <submittedName>
        <fullName evidence="1">Uncharacterized protein</fullName>
    </submittedName>
</protein>
<name>A0ACB9GV63_9ASTR</name>
<comment type="caution">
    <text evidence="1">The sequence shown here is derived from an EMBL/GenBank/DDBJ whole genome shotgun (WGS) entry which is preliminary data.</text>
</comment>
<dbReference type="Proteomes" id="UP001056120">
    <property type="component" value="Linkage Group LG13"/>
</dbReference>
<accession>A0ACB9GV63</accession>
<dbReference type="EMBL" id="CM042030">
    <property type="protein sequence ID" value="KAI3787339.1"/>
    <property type="molecule type" value="Genomic_DNA"/>
</dbReference>
<evidence type="ECO:0000313" key="2">
    <source>
        <dbReference type="Proteomes" id="UP001056120"/>
    </source>
</evidence>
<reference evidence="2" key="1">
    <citation type="journal article" date="2022" name="Mol. Ecol. Resour.">
        <title>The genomes of chicory, endive, great burdock and yacon provide insights into Asteraceae palaeo-polyploidization history and plant inulin production.</title>
        <authorList>
            <person name="Fan W."/>
            <person name="Wang S."/>
            <person name="Wang H."/>
            <person name="Wang A."/>
            <person name="Jiang F."/>
            <person name="Liu H."/>
            <person name="Zhao H."/>
            <person name="Xu D."/>
            <person name="Zhang Y."/>
        </authorList>
    </citation>
    <scope>NUCLEOTIDE SEQUENCE [LARGE SCALE GENOMIC DNA]</scope>
    <source>
        <strain evidence="2">cv. Yunnan</strain>
    </source>
</reference>
<keyword evidence="2" id="KW-1185">Reference proteome</keyword>
<sequence length="224" mass="25420">MAGVLGNQIAAICQNTDPRSLKQVTGIRIGSTKGLLLSKPYQPHYPLSTATSKINGLEREDSFAVWIKNYVSLGPKFIEIMKHKLSYGAKIIQFGSQDKFFRKNFSTKEKEELLQASQCYLYTTAGAIAGFLFVSTERVAFCSHKSIKTYSTTGKLLKFQYKVSIPLEKINGIIDQRLSMKRPSSNYMELVTVDDFSFWFMGFINYKKTLKHLQHAISHFCLSN</sequence>
<reference evidence="1 2" key="2">
    <citation type="journal article" date="2022" name="Mol. Ecol. Resour.">
        <title>The genomes of chicory, endive, great burdock and yacon provide insights into Asteraceae paleo-polyploidization history and plant inulin production.</title>
        <authorList>
            <person name="Fan W."/>
            <person name="Wang S."/>
            <person name="Wang H."/>
            <person name="Wang A."/>
            <person name="Jiang F."/>
            <person name="Liu H."/>
            <person name="Zhao H."/>
            <person name="Xu D."/>
            <person name="Zhang Y."/>
        </authorList>
    </citation>
    <scope>NUCLEOTIDE SEQUENCE [LARGE SCALE GENOMIC DNA]</scope>
    <source>
        <strain evidence="2">cv. Yunnan</strain>
        <tissue evidence="1">Leaves</tissue>
    </source>
</reference>
<gene>
    <name evidence="1" type="ORF">L1987_41742</name>
</gene>
<evidence type="ECO:0000313" key="1">
    <source>
        <dbReference type="EMBL" id="KAI3787339.1"/>
    </source>
</evidence>
<proteinExistence type="predicted"/>